<evidence type="ECO:0000313" key="2">
    <source>
        <dbReference type="Proteomes" id="UP001153331"/>
    </source>
</evidence>
<proteinExistence type="predicted"/>
<gene>
    <name evidence="1" type="ORF">OPT61_g8841</name>
</gene>
<accession>A0ACC2HXG9</accession>
<keyword evidence="2" id="KW-1185">Reference proteome</keyword>
<organism evidence="1 2">
    <name type="scientific">Boeremia exigua</name>
    <dbReference type="NCBI Taxonomy" id="749465"/>
    <lineage>
        <taxon>Eukaryota</taxon>
        <taxon>Fungi</taxon>
        <taxon>Dikarya</taxon>
        <taxon>Ascomycota</taxon>
        <taxon>Pezizomycotina</taxon>
        <taxon>Dothideomycetes</taxon>
        <taxon>Pleosporomycetidae</taxon>
        <taxon>Pleosporales</taxon>
        <taxon>Pleosporineae</taxon>
        <taxon>Didymellaceae</taxon>
        <taxon>Boeremia</taxon>
    </lineage>
</organism>
<comment type="caution">
    <text evidence="1">The sequence shown here is derived from an EMBL/GenBank/DDBJ whole genome shotgun (WGS) entry which is preliminary data.</text>
</comment>
<name>A0ACC2HXG9_9PLEO</name>
<dbReference type="Proteomes" id="UP001153331">
    <property type="component" value="Unassembled WGS sequence"/>
</dbReference>
<evidence type="ECO:0000313" key="1">
    <source>
        <dbReference type="EMBL" id="KAJ8107474.1"/>
    </source>
</evidence>
<protein>
    <submittedName>
        <fullName evidence="1">Uncharacterized protein</fullName>
    </submittedName>
</protein>
<reference evidence="1" key="1">
    <citation type="submission" date="2022-11" db="EMBL/GenBank/DDBJ databases">
        <title>Genome Sequence of Boeremia exigua.</title>
        <authorList>
            <person name="Buettner E."/>
        </authorList>
    </citation>
    <scope>NUCLEOTIDE SEQUENCE</scope>
    <source>
        <strain evidence="1">CU02</strain>
    </source>
</reference>
<dbReference type="EMBL" id="JAPHNI010000921">
    <property type="protein sequence ID" value="KAJ8107474.1"/>
    <property type="molecule type" value="Genomic_DNA"/>
</dbReference>
<sequence length="951" mass="109352">MRRDDWPIATCASAIKQEPGLRNATAVSLSPFDSTVANLPLCSRIRELFNYTCSTLRRLVVDIPLSNLGPDFHRAAICGVLREGFERLQNLEECVSTRDDLWLDPTVNSSLPEVWTSWKKLKRLALSNVTLTPRFFQNLAHLPALEALVLPYSGGSGDTLDAWAEYFKHTARPLKLIMLSSQRRALVPDRLLCGRVKNRAEVADVPMIRSIWLQHTLKLSETECQDLVRSHAEDGTLWDLDHGTIPCNARPYIDEPYLAVLGQHWLMVDERRRAWALESRTYSSRRGPTHSAFFERYMAGLLEYQQYDTLELLRSSAQSCLLCRKMYFRFTGTVIEDIRMDCRNDSTLMDGVAPDKRGPIRIWFEASPNEASESLFEVNRDHLGFGFSSDDPSFYGYGVRGPVYSSKFQFFVIPEDHFDLPKVYEPVQPTDDHLLSKHTIEFAKQCISHCSRNHMVCSSSASLPLWIIEIDDQGLLARLVPGCGTVAKYVTLSYKWGGYGRYSLKRDNKTSLQEQIPLNEIPKTFAHAIKLTRRLGYTYLWIDALCITQDDPEELHKQINLMQDIYSGSDLTLFAATGDDANAGLKMSHNVSLVYPLQITLTHGVTKASKAFWIADFIGWKPLRYQDNFEHRPLFQRGWVLQELLSRRSLLFGAKYVTWQCLSEVLSEALPFHEKRLGRLNSQDQVDFLRHDDGLTETRMWIWGLKKFDDDNGDEEVRKEEERFFALNELYGVIQHYATHFHQGMYLGDYRAFLWQRQYEHEEVTSCRYPSWSWISCYGDTLKFEVRLHSPTPRPDCTWQLAYRKDSQTVEKLTVTTWSQWITFKAFHDNVGRNDIRWGARGIVLLNEDADTETSHLGSLFINLDAASYYTGLDRRALYVFVARFDERNYALLLEPSAEGANHFRRIGLATPFGTHKPNGTGVLRKPEMSEAVMESERKGDGLQVTTLYLV</sequence>